<evidence type="ECO:0000256" key="2">
    <source>
        <dbReference type="ARBA" id="ARBA00010790"/>
    </source>
</evidence>
<keyword evidence="3" id="KW-0285">Flavoprotein</keyword>
<comment type="similarity">
    <text evidence="2">Belongs to the GMC oxidoreductase family.</text>
</comment>
<name>A0AA39ME81_9AGAR</name>
<feature type="chain" id="PRO_5041318055" evidence="7">
    <location>
        <begin position="20"/>
        <end position="602"/>
    </location>
</feature>
<keyword evidence="4 6" id="KW-0274">FAD</keyword>
<evidence type="ECO:0000256" key="5">
    <source>
        <dbReference type="PIRSR" id="PIRSR000137-1"/>
    </source>
</evidence>
<feature type="active site" description="Proton donor" evidence="5">
    <location>
        <position position="537"/>
    </location>
</feature>
<accession>A0AA39ME81</accession>
<gene>
    <name evidence="9" type="ORF">EV421DRAFT_2025108</name>
</gene>
<dbReference type="Proteomes" id="UP001175226">
    <property type="component" value="Unassembled WGS sequence"/>
</dbReference>
<keyword evidence="7" id="KW-0732">Signal</keyword>
<reference evidence="9" key="1">
    <citation type="submission" date="2023-06" db="EMBL/GenBank/DDBJ databases">
        <authorList>
            <consortium name="Lawrence Berkeley National Laboratory"/>
            <person name="Ahrendt S."/>
            <person name="Sahu N."/>
            <person name="Indic B."/>
            <person name="Wong-Bajracharya J."/>
            <person name="Merenyi Z."/>
            <person name="Ke H.-M."/>
            <person name="Monk M."/>
            <person name="Kocsube S."/>
            <person name="Drula E."/>
            <person name="Lipzen A."/>
            <person name="Balint B."/>
            <person name="Henrissat B."/>
            <person name="Andreopoulos B."/>
            <person name="Martin F.M."/>
            <person name="Harder C.B."/>
            <person name="Rigling D."/>
            <person name="Ford K.L."/>
            <person name="Foster G.D."/>
            <person name="Pangilinan J."/>
            <person name="Papanicolaou A."/>
            <person name="Barry K."/>
            <person name="LaButti K."/>
            <person name="Viragh M."/>
            <person name="Koriabine M."/>
            <person name="Yan M."/>
            <person name="Riley R."/>
            <person name="Champramary S."/>
            <person name="Plett K.L."/>
            <person name="Tsai I.J."/>
            <person name="Slot J."/>
            <person name="Sipos G."/>
            <person name="Plett J."/>
            <person name="Nagy L.G."/>
            <person name="Grigoriev I.V."/>
        </authorList>
    </citation>
    <scope>NUCLEOTIDE SEQUENCE</scope>
    <source>
        <strain evidence="9">FPL87.14</strain>
    </source>
</reference>
<dbReference type="PIRSF" id="PIRSF000137">
    <property type="entry name" value="Alcohol_oxidase"/>
    <property type="match status" value="1"/>
</dbReference>
<evidence type="ECO:0000313" key="9">
    <source>
        <dbReference type="EMBL" id="KAK0430504.1"/>
    </source>
</evidence>
<feature type="binding site" evidence="6">
    <location>
        <begin position="124"/>
        <end position="127"/>
    </location>
    <ligand>
        <name>FAD</name>
        <dbReference type="ChEBI" id="CHEBI:57692"/>
    </ligand>
</feature>
<dbReference type="InterPro" id="IPR036188">
    <property type="entry name" value="FAD/NAD-bd_sf"/>
</dbReference>
<dbReference type="EMBL" id="JAUEPT010000147">
    <property type="protein sequence ID" value="KAK0430504.1"/>
    <property type="molecule type" value="Genomic_DNA"/>
</dbReference>
<feature type="active site" description="Proton acceptor" evidence="5">
    <location>
        <position position="580"/>
    </location>
</feature>
<keyword evidence="10" id="KW-1185">Reference proteome</keyword>
<evidence type="ECO:0000256" key="1">
    <source>
        <dbReference type="ARBA" id="ARBA00001974"/>
    </source>
</evidence>
<dbReference type="PANTHER" id="PTHR11552:SF147">
    <property type="entry name" value="CHOLINE DEHYDROGENASE, MITOCHONDRIAL"/>
    <property type="match status" value="1"/>
</dbReference>
<evidence type="ECO:0000259" key="8">
    <source>
        <dbReference type="PROSITE" id="PS00624"/>
    </source>
</evidence>
<evidence type="ECO:0000256" key="6">
    <source>
        <dbReference type="PIRSR" id="PIRSR000137-2"/>
    </source>
</evidence>
<dbReference type="InterPro" id="IPR007867">
    <property type="entry name" value="GMC_OxRtase_C"/>
</dbReference>
<dbReference type="PANTHER" id="PTHR11552">
    <property type="entry name" value="GLUCOSE-METHANOL-CHOLINE GMC OXIDOREDUCTASE"/>
    <property type="match status" value="1"/>
</dbReference>
<dbReference type="Pfam" id="PF05199">
    <property type="entry name" value="GMC_oxred_C"/>
    <property type="match status" value="1"/>
</dbReference>
<organism evidence="9 10">
    <name type="scientific">Armillaria borealis</name>
    <dbReference type="NCBI Taxonomy" id="47425"/>
    <lineage>
        <taxon>Eukaryota</taxon>
        <taxon>Fungi</taxon>
        <taxon>Dikarya</taxon>
        <taxon>Basidiomycota</taxon>
        <taxon>Agaricomycotina</taxon>
        <taxon>Agaricomycetes</taxon>
        <taxon>Agaricomycetidae</taxon>
        <taxon>Agaricales</taxon>
        <taxon>Marasmiineae</taxon>
        <taxon>Physalacriaceae</taxon>
        <taxon>Armillaria</taxon>
    </lineage>
</organism>
<evidence type="ECO:0000256" key="7">
    <source>
        <dbReference type="SAM" id="SignalP"/>
    </source>
</evidence>
<feature type="domain" description="Glucose-methanol-choline oxidoreductase N-terminal" evidence="8">
    <location>
        <begin position="308"/>
        <end position="322"/>
    </location>
</feature>
<dbReference type="InterPro" id="IPR000172">
    <property type="entry name" value="GMC_OxRdtase_N"/>
</dbReference>
<dbReference type="SUPFAM" id="SSF54373">
    <property type="entry name" value="FAD-linked reductases, C-terminal domain"/>
    <property type="match status" value="1"/>
</dbReference>
<evidence type="ECO:0000313" key="10">
    <source>
        <dbReference type="Proteomes" id="UP001175226"/>
    </source>
</evidence>
<dbReference type="AlphaFoldDB" id="A0AA39ME81"/>
<feature type="binding site" evidence="6">
    <location>
        <position position="116"/>
    </location>
    <ligand>
        <name>FAD</name>
        <dbReference type="ChEBI" id="CHEBI:57692"/>
    </ligand>
</feature>
<evidence type="ECO:0000256" key="4">
    <source>
        <dbReference type="ARBA" id="ARBA00022827"/>
    </source>
</evidence>
<dbReference type="SUPFAM" id="SSF51905">
    <property type="entry name" value="FAD/NAD(P)-binding domain"/>
    <property type="match status" value="1"/>
</dbReference>
<dbReference type="Gene3D" id="3.30.560.10">
    <property type="entry name" value="Glucose Oxidase, domain 3"/>
    <property type="match status" value="1"/>
</dbReference>
<dbReference type="Pfam" id="PF00732">
    <property type="entry name" value="GMC_oxred_N"/>
    <property type="match status" value="2"/>
</dbReference>
<comment type="cofactor">
    <cofactor evidence="1 6">
        <name>FAD</name>
        <dbReference type="ChEBI" id="CHEBI:57692"/>
    </cofactor>
</comment>
<dbReference type="PROSITE" id="PS00624">
    <property type="entry name" value="GMC_OXRED_2"/>
    <property type="match status" value="1"/>
</dbReference>
<dbReference type="InterPro" id="IPR012132">
    <property type="entry name" value="GMC_OxRdtase"/>
</dbReference>
<protein>
    <submittedName>
        <fullName evidence="9">Aryl-alcohol oxidase-like protein</fullName>
    </submittedName>
</protein>
<feature type="signal peptide" evidence="7">
    <location>
        <begin position="1"/>
        <end position="19"/>
    </location>
</feature>
<sequence length="602" mass="65753">MFSLLSLGVILVSLKSGLGAVYDDPCQLPTDKQYDFVVVGAGTAGNVIAARLAENANTSVLVVEAGRNNVGFDSDLITIPFFGPQASPHTSFDWNYTTVPQEPLNNQLIAYPRGYVLGGSSSTNYMVYTRGSSDDYDRFAELAGDDGWNWDNLFPYALKNEKHVPPNDGHNETGQYIPSIHGTDGPLSTSIYGYAADIDDRVIATTSELSEEFAWNPDYNSGNMLGVSWMHSTIAGPLRSSSCYSVPRTRIEQLFQPRPRLQQSSDQADSEWRNRWSSCIHHRSSLLRILLPLVTRFLRRREVILSAGAIGTPQILMLSGIGRSLDLAAVGIQPIVDLPEVGQNLIDHPLLPIQWNANSNETLDPIIRGGEARDAALEQYHANGTGRLAANGVSNHMAFYRLPENSSVLAEFEDPTSGPGSPHYEHAYANGFFTTSQIQPTSGSYFSIINVVVTPTSRGAITLASNDPFQHPTIDPKMLTTDYDVSVMIESVKAAQRFAAAQAWDGYITGPYIDSVNATTDDGIKEYMSQWATTIKHPFCTARLSKEDGEGVADGQLLLKKAKGVRIVDASVFPIIPAGHPQAMIYIVAERAADVIKATWDM</sequence>
<evidence type="ECO:0000256" key="3">
    <source>
        <dbReference type="ARBA" id="ARBA00022630"/>
    </source>
</evidence>
<dbReference type="GO" id="GO:0050660">
    <property type="term" value="F:flavin adenine dinucleotide binding"/>
    <property type="evidence" value="ECO:0007669"/>
    <property type="project" value="InterPro"/>
</dbReference>
<dbReference type="Gene3D" id="3.50.50.60">
    <property type="entry name" value="FAD/NAD(P)-binding domain"/>
    <property type="match status" value="1"/>
</dbReference>
<proteinExistence type="inferred from homology"/>
<dbReference type="GO" id="GO:0016614">
    <property type="term" value="F:oxidoreductase activity, acting on CH-OH group of donors"/>
    <property type="evidence" value="ECO:0007669"/>
    <property type="project" value="InterPro"/>
</dbReference>
<feature type="binding site" evidence="6">
    <location>
        <begin position="581"/>
        <end position="582"/>
    </location>
    <ligand>
        <name>FAD</name>
        <dbReference type="ChEBI" id="CHEBI:57692"/>
    </ligand>
</feature>
<comment type="caution">
    <text evidence="9">The sequence shown here is derived from an EMBL/GenBank/DDBJ whole genome shotgun (WGS) entry which is preliminary data.</text>
</comment>